<dbReference type="PANTHER" id="PTHR40279:SF3">
    <property type="entry name" value="4-AMINOBENZOATE SYNTHASE"/>
    <property type="match status" value="1"/>
</dbReference>
<evidence type="ECO:0000256" key="3">
    <source>
        <dbReference type="ARBA" id="ARBA00023002"/>
    </source>
</evidence>
<evidence type="ECO:0000256" key="1">
    <source>
        <dbReference type="ARBA" id="ARBA00004948"/>
    </source>
</evidence>
<accession>A0A2K8SIB6</accession>
<dbReference type="EC" id="1.3.3.11" evidence="4"/>
<dbReference type="PANTHER" id="PTHR40279">
    <property type="entry name" value="PQQC-LIKE PROTEIN"/>
    <property type="match status" value="1"/>
</dbReference>
<proteinExistence type="inferred from homology"/>
<dbReference type="Proteomes" id="UP000232003">
    <property type="component" value="Chromosome"/>
</dbReference>
<dbReference type="InterPro" id="IPR011845">
    <property type="entry name" value="PqqC"/>
</dbReference>
<dbReference type="InterPro" id="IPR039068">
    <property type="entry name" value="PqqC-like"/>
</dbReference>
<evidence type="ECO:0000313" key="6">
    <source>
        <dbReference type="EMBL" id="AUB35204.1"/>
    </source>
</evidence>
<dbReference type="OrthoDB" id="9800756at2"/>
<dbReference type="SUPFAM" id="SSF48613">
    <property type="entry name" value="Heme oxygenase-like"/>
    <property type="match status" value="1"/>
</dbReference>
<comment type="pathway">
    <text evidence="1">Cofactor biosynthesis; thiamine diphosphate biosynthesis.</text>
</comment>
<dbReference type="Gene3D" id="1.20.910.10">
    <property type="entry name" value="Heme oxygenase-like"/>
    <property type="match status" value="1"/>
</dbReference>
<comment type="catalytic activity">
    <reaction evidence="4">
        <text>6-(2-amino-2-carboxyethyl)-7,8-dioxo-1,2,3,4,7,8-hexahydroquinoline-2,4-dicarboxylate + 3 O2 = pyrroloquinoline quinone + 2 H2O2 + 2 H2O + H(+)</text>
        <dbReference type="Rhea" id="RHEA:10692"/>
        <dbReference type="ChEBI" id="CHEBI:15377"/>
        <dbReference type="ChEBI" id="CHEBI:15378"/>
        <dbReference type="ChEBI" id="CHEBI:15379"/>
        <dbReference type="ChEBI" id="CHEBI:16240"/>
        <dbReference type="ChEBI" id="CHEBI:58442"/>
        <dbReference type="ChEBI" id="CHEBI:58778"/>
        <dbReference type="EC" id="1.3.3.11"/>
    </reaction>
</comment>
<dbReference type="EMBL" id="CP024785">
    <property type="protein sequence ID" value="AUB35204.1"/>
    <property type="molecule type" value="Genomic_DNA"/>
</dbReference>
<gene>
    <name evidence="4" type="primary">pqqC</name>
    <name evidence="6" type="ORF">COO91_01076</name>
</gene>
<keyword evidence="2 4" id="KW-0884">PQQ biosynthesis</keyword>
<comment type="similarity">
    <text evidence="4">Belongs to the PqqC family.</text>
</comment>
<dbReference type="InterPro" id="IPR016084">
    <property type="entry name" value="Haem_Oase-like_multi-hlx"/>
</dbReference>
<keyword evidence="7" id="KW-1185">Reference proteome</keyword>
<dbReference type="NCBIfam" id="TIGR02111">
    <property type="entry name" value="PQQ_syn_pqqC"/>
    <property type="match status" value="1"/>
</dbReference>
<dbReference type="GO" id="GO:0018189">
    <property type="term" value="P:pyrroloquinoline quinone biosynthetic process"/>
    <property type="evidence" value="ECO:0007669"/>
    <property type="project" value="UniProtKB-UniRule"/>
</dbReference>
<comment type="pathway">
    <text evidence="4">Cofactor biosynthesis; pyrroloquinoline quinone biosynthesis.</text>
</comment>
<evidence type="ECO:0000313" key="7">
    <source>
        <dbReference type="Proteomes" id="UP000232003"/>
    </source>
</evidence>
<dbReference type="InterPro" id="IPR004305">
    <property type="entry name" value="Thiaminase-2/PQQC"/>
</dbReference>
<dbReference type="RefSeq" id="WP_100897522.1">
    <property type="nucleotide sequence ID" value="NZ_CAWNNC010000001.1"/>
</dbReference>
<dbReference type="GO" id="GO:0033732">
    <property type="term" value="F:pyrroloquinoline-quinone synthase activity"/>
    <property type="evidence" value="ECO:0007669"/>
    <property type="project" value="UniProtKB-EC"/>
</dbReference>
<protein>
    <recommendedName>
        <fullName evidence="4">Pyrroloquinoline-quinone synthase</fullName>
        <ecNumber evidence="4">1.3.3.11</ecNumber>
    </recommendedName>
    <alternativeName>
        <fullName evidence="4">Coenzyme PQQ synthesis protein C</fullName>
    </alternativeName>
    <alternativeName>
        <fullName evidence="4">Pyrroloquinoline quinone biosynthesis protein C</fullName>
    </alternativeName>
</protein>
<evidence type="ECO:0000256" key="4">
    <source>
        <dbReference type="HAMAP-Rule" id="MF_00654"/>
    </source>
</evidence>
<evidence type="ECO:0000256" key="2">
    <source>
        <dbReference type="ARBA" id="ARBA00022905"/>
    </source>
</evidence>
<sequence>MLELVKEPLPWTQTELEAVLRSQHRRYHHLHPFHARMNSGDLTPTEVRRWVANRFYYQKSIPLKDAAILSNCTDLEVRREWIQRIIDHDGQGEGEGGIEAWLKLGKAVGLSRQELLEDQHVLPGVQYAVDAYVNFCRTRPWIEAVAASLTELFGPDAIRVRLVALEQHYPWIDPAGFDYFRARLHQAPRDAQYALKQVLKHCRTRESQERAVQALIFKCNLLWSQLEAIERGDTRPQEGYKE</sequence>
<name>A0A2K8SIB6_9NOSO</name>
<evidence type="ECO:0000259" key="5">
    <source>
        <dbReference type="Pfam" id="PF03070"/>
    </source>
</evidence>
<organism evidence="6 7">
    <name type="scientific">Nostoc flagelliforme CCNUN1</name>
    <dbReference type="NCBI Taxonomy" id="2038116"/>
    <lineage>
        <taxon>Bacteria</taxon>
        <taxon>Bacillati</taxon>
        <taxon>Cyanobacteriota</taxon>
        <taxon>Cyanophyceae</taxon>
        <taxon>Nostocales</taxon>
        <taxon>Nostocaceae</taxon>
        <taxon>Nostoc</taxon>
    </lineage>
</organism>
<dbReference type="Pfam" id="PF03070">
    <property type="entry name" value="TENA_THI-4"/>
    <property type="match status" value="1"/>
</dbReference>
<reference evidence="6 7" key="1">
    <citation type="submission" date="2017-11" db="EMBL/GenBank/DDBJ databases">
        <title>Complete genome of a free-living desiccation-tolerant cyanobacterium and its photosynthetic adaptation to extreme terrestrial habitat.</title>
        <authorList>
            <person name="Shang J."/>
        </authorList>
    </citation>
    <scope>NUCLEOTIDE SEQUENCE [LARGE SCALE GENOMIC DNA]</scope>
    <source>
        <strain evidence="6 7">CCNUN1</strain>
    </source>
</reference>
<keyword evidence="3 4" id="KW-0560">Oxidoreductase</keyword>
<dbReference type="UniPathway" id="UPA00539"/>
<feature type="domain" description="Thiaminase-2/PQQC" evidence="5">
    <location>
        <begin position="21"/>
        <end position="227"/>
    </location>
</feature>
<comment type="function">
    <text evidence="4">Ring cyclization and eight-electron oxidation of 3a-(2-amino-2-carboxyethyl)-4,5-dioxo-4,5,6,7,8,9-hexahydroquinoline-7,9-dicarboxylic-acid to PQQ.</text>
</comment>
<dbReference type="HAMAP" id="MF_00654">
    <property type="entry name" value="PQQ_syn_PqqC"/>
    <property type="match status" value="1"/>
</dbReference>
<dbReference type="KEGG" id="nfl:COO91_01076"/>
<dbReference type="AlphaFoldDB" id="A0A2K8SIB6"/>